<evidence type="ECO:0000313" key="2">
    <source>
        <dbReference type="EMBL" id="MFD2935983.1"/>
    </source>
</evidence>
<feature type="signal peptide" evidence="1">
    <location>
        <begin position="1"/>
        <end position="19"/>
    </location>
</feature>
<accession>A0ABW6ANI6</accession>
<name>A0ABW6ANI6_9BACT</name>
<feature type="chain" id="PRO_5047227603" description="Outer membrane protein beta-barrel domain-containing protein" evidence="1">
    <location>
        <begin position="20"/>
        <end position="250"/>
    </location>
</feature>
<evidence type="ECO:0008006" key="4">
    <source>
        <dbReference type="Google" id="ProtNLM"/>
    </source>
</evidence>
<keyword evidence="3" id="KW-1185">Reference proteome</keyword>
<dbReference type="Proteomes" id="UP001597512">
    <property type="component" value="Unassembled WGS sequence"/>
</dbReference>
<evidence type="ECO:0000256" key="1">
    <source>
        <dbReference type="SAM" id="SignalP"/>
    </source>
</evidence>
<keyword evidence="1" id="KW-0732">Signal</keyword>
<organism evidence="2 3">
    <name type="scientific">Spirosoma flavum</name>
    <dbReference type="NCBI Taxonomy" id="2048557"/>
    <lineage>
        <taxon>Bacteria</taxon>
        <taxon>Pseudomonadati</taxon>
        <taxon>Bacteroidota</taxon>
        <taxon>Cytophagia</taxon>
        <taxon>Cytophagales</taxon>
        <taxon>Cytophagaceae</taxon>
        <taxon>Spirosoma</taxon>
    </lineage>
</organism>
<comment type="caution">
    <text evidence="2">The sequence shown here is derived from an EMBL/GenBank/DDBJ whole genome shotgun (WGS) entry which is preliminary data.</text>
</comment>
<dbReference type="EMBL" id="JBHUOM010000019">
    <property type="protein sequence ID" value="MFD2935983.1"/>
    <property type="molecule type" value="Genomic_DNA"/>
</dbReference>
<reference evidence="3" key="1">
    <citation type="journal article" date="2019" name="Int. J. Syst. Evol. Microbiol.">
        <title>The Global Catalogue of Microorganisms (GCM) 10K type strain sequencing project: providing services to taxonomists for standard genome sequencing and annotation.</title>
        <authorList>
            <consortium name="The Broad Institute Genomics Platform"/>
            <consortium name="The Broad Institute Genome Sequencing Center for Infectious Disease"/>
            <person name="Wu L."/>
            <person name="Ma J."/>
        </authorList>
    </citation>
    <scope>NUCLEOTIDE SEQUENCE [LARGE SCALE GENOMIC DNA]</scope>
    <source>
        <strain evidence="3">KCTC 52490</strain>
    </source>
</reference>
<proteinExistence type="predicted"/>
<protein>
    <recommendedName>
        <fullName evidence="4">Outer membrane protein beta-barrel domain-containing protein</fullName>
    </recommendedName>
</protein>
<evidence type="ECO:0000313" key="3">
    <source>
        <dbReference type="Proteomes" id="UP001597512"/>
    </source>
</evidence>
<dbReference type="Gene3D" id="2.40.160.20">
    <property type="match status" value="1"/>
</dbReference>
<gene>
    <name evidence="2" type="ORF">ACFS25_19535</name>
</gene>
<dbReference type="RefSeq" id="WP_381504341.1">
    <property type="nucleotide sequence ID" value="NZ_JBHUOM010000019.1"/>
</dbReference>
<sequence>MKKLFVTVLAAGMTTTAFCQKTFILSHQDKKGFFAVSAGASLPVGRFASCSPYDAQACMAGQGLAFSISAGYRVVGSVGLMIRGEQYRNTVNTSAMLNARYRTNTNVWTAKADNWSVMSVMAGPYVSIPMGRFSVDARLLAGQALASLPNTTMVSNFGNTELSVKTTGATSTALALGSGLSLRYRLGRVTSVQLNADYSRADFTFTNLTSTAITGSTRSESSTYSSNRVVSVVSVSAGIAVLFGNNYRPF</sequence>